<evidence type="ECO:0000313" key="3">
    <source>
        <dbReference type="Proteomes" id="UP000547674"/>
    </source>
</evidence>
<organism evidence="2 3">
    <name type="scientific">Eiseniibacteriota bacterium</name>
    <dbReference type="NCBI Taxonomy" id="2212470"/>
    <lineage>
        <taxon>Bacteria</taxon>
        <taxon>Candidatus Eiseniibacteriota</taxon>
    </lineage>
</organism>
<evidence type="ECO:0008006" key="4">
    <source>
        <dbReference type="Google" id="ProtNLM"/>
    </source>
</evidence>
<comment type="caution">
    <text evidence="2">The sequence shown here is derived from an EMBL/GenBank/DDBJ whole genome shotgun (WGS) entry which is preliminary data.</text>
</comment>
<keyword evidence="1" id="KW-0732">Signal</keyword>
<evidence type="ECO:0000313" key="2">
    <source>
        <dbReference type="EMBL" id="NNF07660.1"/>
    </source>
</evidence>
<dbReference type="EMBL" id="JABDJR010000516">
    <property type="protein sequence ID" value="NNF07660.1"/>
    <property type="molecule type" value="Genomic_DNA"/>
</dbReference>
<accession>A0A7Y2EAQ4</accession>
<proteinExistence type="predicted"/>
<reference evidence="2 3" key="1">
    <citation type="submission" date="2020-03" db="EMBL/GenBank/DDBJ databases">
        <title>Metabolic flexibility allows generalist bacteria to become dominant in a frequently disturbed ecosystem.</title>
        <authorList>
            <person name="Chen Y.-J."/>
            <person name="Leung P.M."/>
            <person name="Bay S.K."/>
            <person name="Hugenholtz P."/>
            <person name="Kessler A.J."/>
            <person name="Shelley G."/>
            <person name="Waite D.W."/>
            <person name="Cook P.L."/>
            <person name="Greening C."/>
        </authorList>
    </citation>
    <scope>NUCLEOTIDE SEQUENCE [LARGE SCALE GENOMIC DNA]</scope>
    <source>
        <strain evidence="2">SS_bin_28</strain>
    </source>
</reference>
<gene>
    <name evidence="2" type="ORF">HKN21_12935</name>
</gene>
<dbReference type="Proteomes" id="UP000547674">
    <property type="component" value="Unassembled WGS sequence"/>
</dbReference>
<sequence>MRSFPLVALSAVLITSFLAPPSAKAKGSLYGKIYTDDGDVYTGAMRWDKNENFWDDVLDARKDKKVRAISARKEVKILGLKISKSGEWNSVRSEFSIPFGHIASIEPARGERVDLELKSGEVIVVREGADMGDSMRGLIVYDEEQGEVNLDWKSVDRIEFSGDSTNRDNQRLYGTVQTRRAKFTGYIVWDRDESLVGDILDGEDGGKKYKIPFAKIKHIRRKGSKASEITLANGRTHVLRGTNDVNDENRGIDITVPGVGKVEVGWDQFREVHFENPPGSLAYNEFDGGSLLHGTVETADGDTFEGQIIWDNDEEYSWEALNGETVGVDFAILFENIASIERASRQAAEVVLHNGNTFILEGSNDVDSDNKGIVVIEKDGSEVQIGWKEFHRATFRQ</sequence>
<evidence type="ECO:0000256" key="1">
    <source>
        <dbReference type="SAM" id="SignalP"/>
    </source>
</evidence>
<feature type="chain" id="PRO_5031291414" description="DUF5666 domain-containing protein" evidence="1">
    <location>
        <begin position="26"/>
        <end position="397"/>
    </location>
</feature>
<protein>
    <recommendedName>
        <fullName evidence="4">DUF5666 domain-containing protein</fullName>
    </recommendedName>
</protein>
<name>A0A7Y2EAQ4_UNCEI</name>
<feature type="signal peptide" evidence="1">
    <location>
        <begin position="1"/>
        <end position="25"/>
    </location>
</feature>
<dbReference type="AlphaFoldDB" id="A0A7Y2EAQ4"/>